<comment type="similarity">
    <text evidence="1 4">Belongs to the D-isomer specific 2-hydroxyacid dehydrogenase family.</text>
</comment>
<evidence type="ECO:0000256" key="1">
    <source>
        <dbReference type="ARBA" id="ARBA00005854"/>
    </source>
</evidence>
<evidence type="ECO:0000259" key="6">
    <source>
        <dbReference type="Pfam" id="PF02826"/>
    </source>
</evidence>
<protein>
    <submittedName>
        <fullName evidence="7">Phosphoglycerate dehydrogenase</fullName>
    </submittedName>
</protein>
<dbReference type="CDD" id="cd12155">
    <property type="entry name" value="PGDH_1"/>
    <property type="match status" value="1"/>
</dbReference>
<feature type="domain" description="D-isomer specific 2-hydroxyacid dehydrogenase NAD-binding" evidence="6">
    <location>
        <begin position="108"/>
        <end position="282"/>
    </location>
</feature>
<feature type="domain" description="D-isomer specific 2-hydroxyacid dehydrogenase catalytic" evidence="5">
    <location>
        <begin position="14"/>
        <end position="311"/>
    </location>
</feature>
<keyword evidence="8" id="KW-1185">Reference proteome</keyword>
<dbReference type="InterPro" id="IPR036291">
    <property type="entry name" value="NAD(P)-bd_dom_sf"/>
</dbReference>
<evidence type="ECO:0000256" key="3">
    <source>
        <dbReference type="ARBA" id="ARBA00023027"/>
    </source>
</evidence>
<accession>A0ABW4NK67</accession>
<dbReference type="Proteomes" id="UP001597285">
    <property type="component" value="Unassembled WGS sequence"/>
</dbReference>
<organism evidence="7 8">
    <name type="scientific">Carnobacterium antarcticum</name>
    <dbReference type="NCBI Taxonomy" id="2126436"/>
    <lineage>
        <taxon>Bacteria</taxon>
        <taxon>Bacillati</taxon>
        <taxon>Bacillota</taxon>
        <taxon>Bacilli</taxon>
        <taxon>Lactobacillales</taxon>
        <taxon>Carnobacteriaceae</taxon>
        <taxon>Carnobacterium</taxon>
    </lineage>
</organism>
<dbReference type="Pfam" id="PF00389">
    <property type="entry name" value="2-Hacid_dh"/>
    <property type="match status" value="1"/>
</dbReference>
<comment type="caution">
    <text evidence="7">The sequence shown here is derived from an EMBL/GenBank/DDBJ whole genome shotgun (WGS) entry which is preliminary data.</text>
</comment>
<evidence type="ECO:0000313" key="7">
    <source>
        <dbReference type="EMBL" id="MFD1798809.1"/>
    </source>
</evidence>
<gene>
    <name evidence="7" type="ORF">ACFSBK_02900</name>
</gene>
<keyword evidence="2 4" id="KW-0560">Oxidoreductase</keyword>
<evidence type="ECO:0000256" key="4">
    <source>
        <dbReference type="RuleBase" id="RU003719"/>
    </source>
</evidence>
<dbReference type="InterPro" id="IPR006140">
    <property type="entry name" value="D-isomer_DH_NAD-bd"/>
</dbReference>
<dbReference type="Pfam" id="PF02826">
    <property type="entry name" value="2-Hacid_dh_C"/>
    <property type="match status" value="1"/>
</dbReference>
<dbReference type="Gene3D" id="3.40.50.720">
    <property type="entry name" value="NAD(P)-binding Rossmann-like Domain"/>
    <property type="match status" value="2"/>
</dbReference>
<evidence type="ECO:0000313" key="8">
    <source>
        <dbReference type="Proteomes" id="UP001597285"/>
    </source>
</evidence>
<evidence type="ECO:0000256" key="2">
    <source>
        <dbReference type="ARBA" id="ARBA00023002"/>
    </source>
</evidence>
<dbReference type="EMBL" id="JBHUFF010000008">
    <property type="protein sequence ID" value="MFD1798809.1"/>
    <property type="molecule type" value="Genomic_DNA"/>
</dbReference>
<keyword evidence="3" id="KW-0520">NAD</keyword>
<sequence>MTKKGIWLAQETTPEQLNTLKKLAPDYELIEAWNDNDFDFPLEDIEIIYGWKGQKSSELLTNNKSRLNWVQGKAAGVDFLDLDGLKEKDVLLTNGSGIHSISIAESVFGMLLAYARGIQEAIRNQTTKTWHQTDRLMELHDKTMMIVGTGNIGKEVGRLAKAFGMKTIGVNRSGHEAANMDVVIPQKDLVKKVSEADIVVNILPLTDKTTHFFNDTVFNAMQKRTLFLNVGRGPTVDTSHLIAALDTEQVAFAGLDVFETEPLETESPLWERSDVLITPHISGIAEHFKKRLFAIFEENLQAYLAGEELPKNLVDYERSY</sequence>
<dbReference type="RefSeq" id="WP_058919211.1">
    <property type="nucleotide sequence ID" value="NZ_JBHSQC010000015.1"/>
</dbReference>
<dbReference type="SUPFAM" id="SSF52283">
    <property type="entry name" value="Formate/glycerate dehydrogenase catalytic domain-like"/>
    <property type="match status" value="1"/>
</dbReference>
<dbReference type="InterPro" id="IPR006139">
    <property type="entry name" value="D-isomer_2_OHA_DH_cat_dom"/>
</dbReference>
<dbReference type="PANTHER" id="PTHR43333">
    <property type="entry name" value="2-HACID_DH_C DOMAIN-CONTAINING PROTEIN"/>
    <property type="match status" value="1"/>
</dbReference>
<evidence type="ECO:0000259" key="5">
    <source>
        <dbReference type="Pfam" id="PF00389"/>
    </source>
</evidence>
<dbReference type="PANTHER" id="PTHR43333:SF1">
    <property type="entry name" value="D-ISOMER SPECIFIC 2-HYDROXYACID DEHYDROGENASE NAD-BINDING DOMAIN-CONTAINING PROTEIN"/>
    <property type="match status" value="1"/>
</dbReference>
<dbReference type="SUPFAM" id="SSF51735">
    <property type="entry name" value="NAD(P)-binding Rossmann-fold domains"/>
    <property type="match status" value="1"/>
</dbReference>
<proteinExistence type="inferred from homology"/>
<name>A0ABW4NK67_9LACT</name>
<reference evidence="8" key="1">
    <citation type="journal article" date="2019" name="Int. J. Syst. Evol. Microbiol.">
        <title>The Global Catalogue of Microorganisms (GCM) 10K type strain sequencing project: providing services to taxonomists for standard genome sequencing and annotation.</title>
        <authorList>
            <consortium name="The Broad Institute Genomics Platform"/>
            <consortium name="The Broad Institute Genome Sequencing Center for Infectious Disease"/>
            <person name="Wu L."/>
            <person name="Ma J."/>
        </authorList>
    </citation>
    <scope>NUCLEOTIDE SEQUENCE [LARGE SCALE GENOMIC DNA]</scope>
    <source>
        <strain evidence="8">KCTC 42143</strain>
    </source>
</reference>